<name>A0A2T7UG20_9BURK</name>
<organism evidence="2 3">
    <name type="scientific">Limnohabitans planktonicus II-D5</name>
    <dbReference type="NCBI Taxonomy" id="1293045"/>
    <lineage>
        <taxon>Bacteria</taxon>
        <taxon>Pseudomonadati</taxon>
        <taxon>Pseudomonadota</taxon>
        <taxon>Betaproteobacteria</taxon>
        <taxon>Burkholderiales</taxon>
        <taxon>Comamonadaceae</taxon>
        <taxon>Limnohabitans</taxon>
    </lineage>
</organism>
<dbReference type="EMBL" id="LFYT02000005">
    <property type="protein sequence ID" value="PVE43655.1"/>
    <property type="molecule type" value="Genomic_DNA"/>
</dbReference>
<dbReference type="Pfam" id="PF13332">
    <property type="entry name" value="Fil_haemagg_2"/>
    <property type="match status" value="1"/>
</dbReference>
<evidence type="ECO:0000313" key="2">
    <source>
        <dbReference type="EMBL" id="PVE43655.1"/>
    </source>
</evidence>
<dbReference type="AlphaFoldDB" id="A0A2T7UG20"/>
<feature type="region of interest" description="Disordered" evidence="1">
    <location>
        <begin position="1"/>
        <end position="49"/>
    </location>
</feature>
<feature type="compositionally biased region" description="Basic and acidic residues" evidence="1">
    <location>
        <begin position="32"/>
        <end position="49"/>
    </location>
</feature>
<dbReference type="OrthoDB" id="5666689at2"/>
<keyword evidence="3" id="KW-1185">Reference proteome</keyword>
<sequence>MVKGEQVKAKVGTNPFGSGGNFNIQSLQDSSQYKEKSQQLGGRADRCLQ</sequence>
<evidence type="ECO:0000256" key="1">
    <source>
        <dbReference type="SAM" id="MobiDB-lite"/>
    </source>
</evidence>
<protein>
    <submittedName>
        <fullName evidence="2">Uncharacterized protein</fullName>
    </submittedName>
</protein>
<dbReference type="Proteomes" id="UP000037507">
    <property type="component" value="Unassembled WGS sequence"/>
</dbReference>
<reference evidence="2" key="1">
    <citation type="submission" date="2017-04" db="EMBL/GenBank/DDBJ databases">
        <title>Unexpected and diverse lifestyles within the genus Limnohabitans.</title>
        <authorList>
            <person name="Kasalicky V."/>
            <person name="Mehrshad M."/>
            <person name="Andrei S.-A."/>
            <person name="Salcher M."/>
            <person name="Kratochvilova H."/>
            <person name="Simek K."/>
            <person name="Ghai R."/>
        </authorList>
    </citation>
    <scope>NUCLEOTIDE SEQUENCE [LARGE SCALE GENOMIC DNA]</scope>
    <source>
        <strain evidence="2">II-D5</strain>
    </source>
</reference>
<gene>
    <name evidence="2" type="ORF">H663_006600</name>
</gene>
<dbReference type="InterPro" id="IPR025157">
    <property type="entry name" value="Hemagglutinin_rpt"/>
</dbReference>
<feature type="compositionally biased region" description="Polar residues" evidence="1">
    <location>
        <begin position="21"/>
        <end position="31"/>
    </location>
</feature>
<comment type="caution">
    <text evidence="2">The sequence shown here is derived from an EMBL/GenBank/DDBJ whole genome shotgun (WGS) entry which is preliminary data.</text>
</comment>
<dbReference type="GO" id="GO:0003824">
    <property type="term" value="F:catalytic activity"/>
    <property type="evidence" value="ECO:0007669"/>
    <property type="project" value="UniProtKB-ARBA"/>
</dbReference>
<proteinExistence type="predicted"/>
<evidence type="ECO:0000313" key="3">
    <source>
        <dbReference type="Proteomes" id="UP000037507"/>
    </source>
</evidence>
<accession>A0A2T7UG20</accession>